<gene>
    <name evidence="2" type="ORF">PhCBS80983_g04392</name>
</gene>
<organism evidence="2 3">
    <name type="scientific">Powellomyces hirtus</name>
    <dbReference type="NCBI Taxonomy" id="109895"/>
    <lineage>
        <taxon>Eukaryota</taxon>
        <taxon>Fungi</taxon>
        <taxon>Fungi incertae sedis</taxon>
        <taxon>Chytridiomycota</taxon>
        <taxon>Chytridiomycota incertae sedis</taxon>
        <taxon>Chytridiomycetes</taxon>
        <taxon>Spizellomycetales</taxon>
        <taxon>Powellomycetaceae</taxon>
        <taxon>Powellomyces</taxon>
    </lineage>
</organism>
<dbReference type="EMBL" id="QEAQ01000068">
    <property type="protein sequence ID" value="TPX56652.1"/>
    <property type="molecule type" value="Genomic_DNA"/>
</dbReference>
<comment type="caution">
    <text evidence="2">The sequence shown here is derived from an EMBL/GenBank/DDBJ whole genome shotgun (WGS) entry which is preliminary data.</text>
</comment>
<dbReference type="Proteomes" id="UP000318582">
    <property type="component" value="Unassembled WGS sequence"/>
</dbReference>
<keyword evidence="1" id="KW-0378">Hydrolase</keyword>
<evidence type="ECO:0000313" key="3">
    <source>
        <dbReference type="Proteomes" id="UP000318582"/>
    </source>
</evidence>
<evidence type="ECO:0000256" key="1">
    <source>
        <dbReference type="ARBA" id="ARBA00022801"/>
    </source>
</evidence>
<accession>A0A507DZ45</accession>
<dbReference type="HAMAP" id="MF_00528">
    <property type="entry name" value="Maf"/>
    <property type="match status" value="1"/>
</dbReference>
<dbReference type="InterPro" id="IPR003697">
    <property type="entry name" value="Maf-like"/>
</dbReference>
<keyword evidence="3" id="KW-1185">Reference proteome</keyword>
<reference evidence="2 3" key="1">
    <citation type="journal article" date="2019" name="Sci. Rep.">
        <title>Comparative genomics of chytrid fungi reveal insights into the obligate biotrophic and pathogenic lifestyle of Synchytrium endobioticum.</title>
        <authorList>
            <person name="van de Vossenberg B.T.L.H."/>
            <person name="Warris S."/>
            <person name="Nguyen H.D.T."/>
            <person name="van Gent-Pelzer M.P.E."/>
            <person name="Joly D.L."/>
            <person name="van de Geest H.C."/>
            <person name="Bonants P.J.M."/>
            <person name="Smith D.S."/>
            <person name="Levesque C.A."/>
            <person name="van der Lee T.A.J."/>
        </authorList>
    </citation>
    <scope>NUCLEOTIDE SEQUENCE [LARGE SCALE GENOMIC DNA]</scope>
    <source>
        <strain evidence="2 3">CBS 809.83</strain>
    </source>
</reference>
<dbReference type="PANTHER" id="PTHR43213">
    <property type="entry name" value="BIFUNCTIONAL DTTP/UTP PYROPHOSPHATASE/METHYLTRANSFERASE PROTEIN-RELATED"/>
    <property type="match status" value="1"/>
</dbReference>
<proteinExistence type="inferred from homology"/>
<sequence>MSSHPPLILGSSSKYRAHLLTAASIPFTILTFPIDEKNNIPGRTATSTPSETALAVARAKAAALLANRAEDVRNALVVTCDQVVSCGGETREKPKDEAECRRYLKGYESQPAETHSAVVVTNTSTGAVAEGVDVARQHFLPLPAHIIDALIAKRDVMYCAGGFMIDDPIMFPYLGAREGDEDSIIGMPLVLLKRLIEQVSN</sequence>
<dbReference type="Pfam" id="PF02545">
    <property type="entry name" value="Maf"/>
    <property type="match status" value="1"/>
</dbReference>
<dbReference type="PANTHER" id="PTHR43213:SF4">
    <property type="entry name" value="7-METHYL-GTP PYROPHOSPHATASE"/>
    <property type="match status" value="1"/>
</dbReference>
<dbReference type="SUPFAM" id="SSF52972">
    <property type="entry name" value="ITPase-like"/>
    <property type="match status" value="1"/>
</dbReference>
<dbReference type="InterPro" id="IPR029001">
    <property type="entry name" value="ITPase-like_fam"/>
</dbReference>
<dbReference type="STRING" id="109895.A0A507DZ45"/>
<protein>
    <recommendedName>
        <fullName evidence="4">Maf-like protein</fullName>
    </recommendedName>
</protein>
<evidence type="ECO:0000313" key="2">
    <source>
        <dbReference type="EMBL" id="TPX56652.1"/>
    </source>
</evidence>
<dbReference type="AlphaFoldDB" id="A0A507DZ45"/>
<dbReference type="Gene3D" id="3.90.950.10">
    <property type="match status" value="1"/>
</dbReference>
<name>A0A507DZ45_9FUNG</name>
<dbReference type="PIRSF" id="PIRSF006305">
    <property type="entry name" value="Maf"/>
    <property type="match status" value="1"/>
</dbReference>
<dbReference type="GO" id="GO:0047429">
    <property type="term" value="F:nucleoside triphosphate diphosphatase activity"/>
    <property type="evidence" value="ECO:0007669"/>
    <property type="project" value="InterPro"/>
</dbReference>
<evidence type="ECO:0008006" key="4">
    <source>
        <dbReference type="Google" id="ProtNLM"/>
    </source>
</evidence>